<evidence type="ECO:0000256" key="1">
    <source>
        <dbReference type="ARBA" id="ARBA00004196"/>
    </source>
</evidence>
<dbReference type="PANTHER" id="PTHR42852">
    <property type="entry name" value="THIOL:DISULFIDE INTERCHANGE PROTEIN DSBE"/>
    <property type="match status" value="1"/>
</dbReference>
<organism evidence="6 7">
    <name type="scientific">Flavobacterium potami</name>
    <dbReference type="NCBI Taxonomy" id="2872310"/>
    <lineage>
        <taxon>Bacteria</taxon>
        <taxon>Pseudomonadati</taxon>
        <taxon>Bacteroidota</taxon>
        <taxon>Flavobacteriia</taxon>
        <taxon>Flavobacteriales</taxon>
        <taxon>Flavobacteriaceae</taxon>
        <taxon>Flavobacterium</taxon>
    </lineage>
</organism>
<evidence type="ECO:0000259" key="5">
    <source>
        <dbReference type="PROSITE" id="PS51352"/>
    </source>
</evidence>
<feature type="domain" description="Thioredoxin" evidence="5">
    <location>
        <begin position="356"/>
        <end position="495"/>
    </location>
</feature>
<dbReference type="PROSITE" id="PS51352">
    <property type="entry name" value="THIOREDOXIN_2"/>
    <property type="match status" value="1"/>
</dbReference>
<evidence type="ECO:0000256" key="3">
    <source>
        <dbReference type="ARBA" id="ARBA00023157"/>
    </source>
</evidence>
<dbReference type="Gene3D" id="3.40.30.10">
    <property type="entry name" value="Glutaredoxin"/>
    <property type="match status" value="1"/>
</dbReference>
<accession>A0A9X1H8R5</accession>
<dbReference type="InterPro" id="IPR013740">
    <property type="entry name" value="Redoxin"/>
</dbReference>
<evidence type="ECO:0000256" key="4">
    <source>
        <dbReference type="ARBA" id="ARBA00023284"/>
    </source>
</evidence>
<keyword evidence="3" id="KW-1015">Disulfide bond</keyword>
<dbReference type="GO" id="GO:0016491">
    <property type="term" value="F:oxidoreductase activity"/>
    <property type="evidence" value="ECO:0007669"/>
    <property type="project" value="InterPro"/>
</dbReference>
<evidence type="ECO:0000313" key="7">
    <source>
        <dbReference type="Proteomes" id="UP001139366"/>
    </source>
</evidence>
<sequence>MKLFQLILILMLPAISICQTKKDNIKITGKINGKIPETIEYTLPINGIEYFGFTNSIQPDSAGNFEIQLHSDKTCFIDLSNNYKSFGTLIAEPGMNYKVDINTENAENKFRVESSNQKGQELYNQLSNRSMIVGGHFELETRNYQKDSIVYNINQKLNQSYQTEIIGFKKLLKEKKISKNFYDLIESDRDYFYKGAQGSLAFINFLNSERNKNTLTEVEYSELWASVFQSNPITDPKLLSSPWFYFYIENYLRYKELILEKVTTSALSEIGKKGLIHTHNIETAKKYLTGFQLEYFIAAYIYYNAINQNYEKELLTLFDQFKKEYPSSRFISFLEPVIIPVINFHNKQKESLNEKIKFAENTADFTLLKDVLKDLKGKQYYVDVWATWCGPCKEEFKYNAKLYELLKSKNITMVYISIDKDFKEKQWKEMAHFYNLEGYHIRVNEKLDADLRILNGNSSLAIPWHFLADENGNIINKRMSGPSKIENLKIELIKN</sequence>
<proteinExistence type="predicted"/>
<dbReference type="InterPro" id="IPR036249">
    <property type="entry name" value="Thioredoxin-like_sf"/>
</dbReference>
<evidence type="ECO:0000256" key="2">
    <source>
        <dbReference type="ARBA" id="ARBA00022748"/>
    </source>
</evidence>
<evidence type="ECO:0000313" key="6">
    <source>
        <dbReference type="EMBL" id="MBZ4034788.1"/>
    </source>
</evidence>
<dbReference type="EMBL" id="JAINUY010000002">
    <property type="protein sequence ID" value="MBZ4034788.1"/>
    <property type="molecule type" value="Genomic_DNA"/>
</dbReference>
<name>A0A9X1H8R5_9FLAO</name>
<dbReference type="SUPFAM" id="SSF52833">
    <property type="entry name" value="Thioredoxin-like"/>
    <property type="match status" value="1"/>
</dbReference>
<protein>
    <submittedName>
        <fullName evidence="6">TlpA family protein disulfide reductase</fullName>
    </submittedName>
</protein>
<dbReference type="RefSeq" id="WP_223705490.1">
    <property type="nucleotide sequence ID" value="NZ_JAINUY010000002.1"/>
</dbReference>
<comment type="subcellular location">
    <subcellularLocation>
        <location evidence="1">Cell envelope</location>
    </subcellularLocation>
</comment>
<dbReference type="CDD" id="cd02966">
    <property type="entry name" value="TlpA_like_family"/>
    <property type="match status" value="1"/>
</dbReference>
<dbReference type="PANTHER" id="PTHR42852:SF6">
    <property type="entry name" value="THIOL:DISULFIDE INTERCHANGE PROTEIN DSBE"/>
    <property type="match status" value="1"/>
</dbReference>
<dbReference type="Pfam" id="PF08534">
    <property type="entry name" value="Redoxin"/>
    <property type="match status" value="1"/>
</dbReference>
<dbReference type="GO" id="GO:0017004">
    <property type="term" value="P:cytochrome complex assembly"/>
    <property type="evidence" value="ECO:0007669"/>
    <property type="project" value="UniProtKB-KW"/>
</dbReference>
<dbReference type="InterPro" id="IPR050553">
    <property type="entry name" value="Thioredoxin_ResA/DsbE_sf"/>
</dbReference>
<comment type="caution">
    <text evidence="6">The sequence shown here is derived from an EMBL/GenBank/DDBJ whole genome shotgun (WGS) entry which is preliminary data.</text>
</comment>
<dbReference type="AlphaFoldDB" id="A0A9X1H8R5"/>
<keyword evidence="2" id="KW-0201">Cytochrome c-type biogenesis</keyword>
<gene>
    <name evidence="6" type="ORF">K6T82_08420</name>
</gene>
<dbReference type="InterPro" id="IPR013766">
    <property type="entry name" value="Thioredoxin_domain"/>
</dbReference>
<dbReference type="Proteomes" id="UP001139366">
    <property type="component" value="Unassembled WGS sequence"/>
</dbReference>
<dbReference type="GO" id="GO:0030313">
    <property type="term" value="C:cell envelope"/>
    <property type="evidence" value="ECO:0007669"/>
    <property type="project" value="UniProtKB-SubCell"/>
</dbReference>
<keyword evidence="7" id="KW-1185">Reference proteome</keyword>
<reference evidence="6 7" key="1">
    <citation type="journal article" date="2023" name="Antonie Van Leeuwenhoek">
        <title>Flavobacterium potami sp. nov., a multi-metal resistance genes harbouring bacterium isolated from shallow river silt.</title>
        <authorList>
            <person name="Li S."/>
            <person name="Mao S."/>
            <person name="Mu W."/>
            <person name="Guo B."/>
            <person name="Li C."/>
            <person name="Zhu Q."/>
            <person name="Hou X."/>
            <person name="Zhao Y."/>
            <person name="Wei S."/>
            <person name="Liu H."/>
            <person name="Liu A."/>
        </authorList>
    </citation>
    <scope>NUCLEOTIDE SEQUENCE [LARGE SCALE GENOMIC DNA]</scope>
    <source>
        <strain evidence="6 7">17A</strain>
    </source>
</reference>
<keyword evidence="4" id="KW-0676">Redox-active center</keyword>